<dbReference type="Pfam" id="PF14398">
    <property type="entry name" value="ATPgrasp_YheCD"/>
    <property type="match status" value="1"/>
</dbReference>
<dbReference type="Gene3D" id="3.30.470.20">
    <property type="entry name" value="ATP-grasp fold, B domain"/>
    <property type="match status" value="1"/>
</dbReference>
<dbReference type="InterPro" id="IPR026838">
    <property type="entry name" value="YheC/D"/>
</dbReference>
<dbReference type="AlphaFoldDB" id="A0A6H1P0F3"/>
<dbReference type="PROSITE" id="PS50975">
    <property type="entry name" value="ATP_GRASP"/>
    <property type="match status" value="1"/>
</dbReference>
<dbReference type="GO" id="GO:0046872">
    <property type="term" value="F:metal ion binding"/>
    <property type="evidence" value="ECO:0007669"/>
    <property type="project" value="InterPro"/>
</dbReference>
<dbReference type="GO" id="GO:0005524">
    <property type="term" value="F:ATP binding"/>
    <property type="evidence" value="ECO:0007669"/>
    <property type="project" value="UniProtKB-UniRule"/>
</dbReference>
<gene>
    <name evidence="3" type="ORF">HFZ78_10200</name>
</gene>
<dbReference type="InterPro" id="IPR011761">
    <property type="entry name" value="ATP-grasp"/>
</dbReference>
<evidence type="ECO:0000259" key="2">
    <source>
        <dbReference type="PROSITE" id="PS50975"/>
    </source>
</evidence>
<name>A0A6H1P0F3_PRIMG</name>
<reference evidence="3 4" key="1">
    <citation type="submission" date="2020-04" db="EMBL/GenBank/DDBJ databases">
        <title>Genome-Wide Identification of 5-Methylcytosine Sites in Bacterial Genomes By High-Throughput Sequencing of MspJI Restriction Fragments.</title>
        <authorList>
            <person name="Wu V."/>
        </authorList>
    </citation>
    <scope>NUCLEOTIDE SEQUENCE [LARGE SCALE GENOMIC DNA]</scope>
    <source>
        <strain evidence="3 4">S2</strain>
    </source>
</reference>
<dbReference type="PANTHER" id="PTHR21621:SF0">
    <property type="entry name" value="BETA-CITRYLGLUTAMATE SYNTHASE B-RELATED"/>
    <property type="match status" value="1"/>
</dbReference>
<dbReference type="Proteomes" id="UP000501868">
    <property type="component" value="Chromosome"/>
</dbReference>
<feature type="domain" description="ATP-grasp" evidence="2">
    <location>
        <begin position="211"/>
        <end position="450"/>
    </location>
</feature>
<evidence type="ECO:0000313" key="4">
    <source>
        <dbReference type="Proteomes" id="UP000501868"/>
    </source>
</evidence>
<dbReference type="GO" id="GO:0005737">
    <property type="term" value="C:cytoplasm"/>
    <property type="evidence" value="ECO:0007669"/>
    <property type="project" value="TreeGrafter"/>
</dbReference>
<dbReference type="GO" id="GO:0016879">
    <property type="term" value="F:ligase activity, forming carbon-nitrogen bonds"/>
    <property type="evidence" value="ECO:0007669"/>
    <property type="project" value="TreeGrafter"/>
</dbReference>
<evidence type="ECO:0000256" key="1">
    <source>
        <dbReference type="PROSITE-ProRule" id="PRU00409"/>
    </source>
</evidence>
<keyword evidence="1" id="KW-0067">ATP-binding</keyword>
<protein>
    <submittedName>
        <fullName evidence="3">YheC/YheD family protein</fullName>
    </submittedName>
</protein>
<organism evidence="3 4">
    <name type="scientific">Priestia megaterium</name>
    <name type="common">Bacillus megaterium</name>
    <dbReference type="NCBI Taxonomy" id="1404"/>
    <lineage>
        <taxon>Bacteria</taxon>
        <taxon>Bacillati</taxon>
        <taxon>Bacillota</taxon>
        <taxon>Bacilli</taxon>
        <taxon>Bacillales</taxon>
        <taxon>Bacillaceae</taxon>
        <taxon>Priestia</taxon>
    </lineage>
</organism>
<proteinExistence type="predicted"/>
<reference evidence="3 4" key="2">
    <citation type="submission" date="2020-04" db="EMBL/GenBank/DDBJ databases">
        <authorList>
            <person name="Fomenkov A."/>
            <person name="Anton B.P."/>
            <person name="Roberts R.J."/>
        </authorList>
    </citation>
    <scope>NUCLEOTIDE SEQUENCE [LARGE SCALE GENOMIC DNA]</scope>
    <source>
        <strain evidence="3 4">S2</strain>
    </source>
</reference>
<sequence>MFFPITPITIKPRKQKNKNDCFVQMSNQLFTNLLVNHNLDLNIKLGHKTINTKVKTIEMGPNMMLIPENILKDFCLPIQDYKFQAIYQPDLLTLELGPVIGLLTDFPSNEEEEPHFRSIHAFCEELHHGITETGGFFYVFSYDQFLNRGYYLLNGKWSPFEHPLPDVIYNRIHSRKLEHSEPFKHFRKRLETLPIPLFNERFLSKWEVYNQIFHETHLFPFLPKTKIYTKEHLYELTQEFETVFIKPVHGSQGRNIMKLKKEEDSQFSLQTSIAALNDRSRNKYLLDEVHQLIKQILHNRFYIIQQGIELVTFESCAMDFRVLCHKNLNNHWQVTSIVARVASENEFVSNIARGGRILRPLNVLHTCLGHKKSIEVLALMKELAIETASTISGSSTGITGELGIDIGVDQEGQLWIIEVNSKPSKNFEDGLGKIRPSAKALIQFCTLLAFESTIVKEDH</sequence>
<dbReference type="PANTHER" id="PTHR21621">
    <property type="entry name" value="RIBOSOMAL PROTEIN S6 MODIFICATION PROTEIN"/>
    <property type="match status" value="1"/>
</dbReference>
<keyword evidence="1" id="KW-0547">Nucleotide-binding</keyword>
<accession>A0A6H1P0F3</accession>
<dbReference type="EMBL" id="CP051128">
    <property type="protein sequence ID" value="QIZ07026.1"/>
    <property type="molecule type" value="Genomic_DNA"/>
</dbReference>
<dbReference type="SUPFAM" id="SSF56059">
    <property type="entry name" value="Glutathione synthetase ATP-binding domain-like"/>
    <property type="match status" value="1"/>
</dbReference>
<evidence type="ECO:0000313" key="3">
    <source>
        <dbReference type="EMBL" id="QIZ07026.1"/>
    </source>
</evidence>